<protein>
    <submittedName>
        <fullName evidence="2">Candidate secreted effector</fullName>
    </submittedName>
</protein>
<keyword evidence="1" id="KW-1185">Reference proteome</keyword>
<organism evidence="1 2">
    <name type="scientific">Meloidogyne incognita</name>
    <name type="common">Southern root-knot nematode worm</name>
    <name type="synonym">Oxyuris incognita</name>
    <dbReference type="NCBI Taxonomy" id="6306"/>
    <lineage>
        <taxon>Eukaryota</taxon>
        <taxon>Metazoa</taxon>
        <taxon>Ecdysozoa</taxon>
        <taxon>Nematoda</taxon>
        <taxon>Chromadorea</taxon>
        <taxon>Rhabditida</taxon>
        <taxon>Tylenchina</taxon>
        <taxon>Tylenchomorpha</taxon>
        <taxon>Tylenchoidea</taxon>
        <taxon>Meloidogynidae</taxon>
        <taxon>Meloidogyninae</taxon>
        <taxon>Meloidogyne</taxon>
        <taxon>Meloidogyne incognita group</taxon>
    </lineage>
</organism>
<proteinExistence type="predicted"/>
<name>A0A914MJT5_MELIC</name>
<reference evidence="2" key="1">
    <citation type="submission" date="2022-11" db="UniProtKB">
        <authorList>
            <consortium name="WormBaseParasite"/>
        </authorList>
    </citation>
    <scope>IDENTIFICATION</scope>
</reference>
<sequence length="63" mass="7020">MKRGSEIVLIVVLSKLKLVGKNISKNTICVILVVIIIKNLESIDIKACLLRLKRMIVIAIHVV</sequence>
<evidence type="ECO:0000313" key="1">
    <source>
        <dbReference type="Proteomes" id="UP000887563"/>
    </source>
</evidence>
<accession>A0A914MJT5</accession>
<evidence type="ECO:0000313" key="2">
    <source>
        <dbReference type="WBParaSite" id="Minc3s01855g26789"/>
    </source>
</evidence>
<dbReference type="Proteomes" id="UP000887563">
    <property type="component" value="Unplaced"/>
</dbReference>
<dbReference type="AlphaFoldDB" id="A0A914MJT5"/>
<dbReference type="WBParaSite" id="Minc3s01855g26789">
    <property type="protein sequence ID" value="Minc3s01855g26789"/>
    <property type="gene ID" value="Minc3s01855g26789"/>
</dbReference>